<evidence type="ECO:0000313" key="1">
    <source>
        <dbReference type="EMBL" id="KAK8731697.1"/>
    </source>
</evidence>
<protein>
    <submittedName>
        <fullName evidence="1">Uncharacterized protein</fullName>
    </submittedName>
</protein>
<reference evidence="1 2" key="1">
    <citation type="journal article" date="2024" name="BMC Genomics">
        <title>Genome assembly of redclaw crayfish (Cherax quadricarinatus) provides insights into its immune adaptation and hypoxia tolerance.</title>
        <authorList>
            <person name="Liu Z."/>
            <person name="Zheng J."/>
            <person name="Li H."/>
            <person name="Fang K."/>
            <person name="Wang S."/>
            <person name="He J."/>
            <person name="Zhou D."/>
            <person name="Weng S."/>
            <person name="Chi M."/>
            <person name="Gu Z."/>
            <person name="He J."/>
            <person name="Li F."/>
            <person name="Wang M."/>
        </authorList>
    </citation>
    <scope>NUCLEOTIDE SEQUENCE [LARGE SCALE GENOMIC DNA]</scope>
    <source>
        <strain evidence="1">ZL_2023a</strain>
    </source>
</reference>
<dbReference type="Proteomes" id="UP001445076">
    <property type="component" value="Unassembled WGS sequence"/>
</dbReference>
<dbReference type="AlphaFoldDB" id="A0AAW0WWQ5"/>
<gene>
    <name evidence="1" type="ORF">OTU49_007425</name>
</gene>
<accession>A0AAW0WWQ5</accession>
<organism evidence="1 2">
    <name type="scientific">Cherax quadricarinatus</name>
    <name type="common">Australian red claw crayfish</name>
    <dbReference type="NCBI Taxonomy" id="27406"/>
    <lineage>
        <taxon>Eukaryota</taxon>
        <taxon>Metazoa</taxon>
        <taxon>Ecdysozoa</taxon>
        <taxon>Arthropoda</taxon>
        <taxon>Crustacea</taxon>
        <taxon>Multicrustacea</taxon>
        <taxon>Malacostraca</taxon>
        <taxon>Eumalacostraca</taxon>
        <taxon>Eucarida</taxon>
        <taxon>Decapoda</taxon>
        <taxon>Pleocyemata</taxon>
        <taxon>Astacidea</taxon>
        <taxon>Parastacoidea</taxon>
        <taxon>Parastacidae</taxon>
        <taxon>Cherax</taxon>
    </lineage>
</organism>
<proteinExistence type="predicted"/>
<evidence type="ECO:0000313" key="2">
    <source>
        <dbReference type="Proteomes" id="UP001445076"/>
    </source>
</evidence>
<name>A0AAW0WWQ5_CHEQU</name>
<sequence length="104" mass="11675">MLGQEVNSWKEKIIAKEDTLVHEESVCTHQSKIRNSIKIAIKSNEVLETKEFQPNTAIKVIWQIRGYRVNGSIRSQLNMGLEYGHIATHNPFPASASLTILTGS</sequence>
<keyword evidence="2" id="KW-1185">Reference proteome</keyword>
<comment type="caution">
    <text evidence="1">The sequence shown here is derived from an EMBL/GenBank/DDBJ whole genome shotgun (WGS) entry which is preliminary data.</text>
</comment>
<dbReference type="EMBL" id="JARKIK010000060">
    <property type="protein sequence ID" value="KAK8731697.1"/>
    <property type="molecule type" value="Genomic_DNA"/>
</dbReference>